<keyword evidence="1" id="KW-0378">Hydrolase</keyword>
<proteinExistence type="predicted"/>
<feature type="domain" description="Nudix hydrolase" evidence="2">
    <location>
        <begin position="4"/>
        <end position="140"/>
    </location>
</feature>
<protein>
    <submittedName>
        <fullName evidence="3">NUDIX domain-containing protein</fullName>
    </submittedName>
</protein>
<dbReference type="InterPro" id="IPR000086">
    <property type="entry name" value="NUDIX_hydrolase_dom"/>
</dbReference>
<dbReference type="PROSITE" id="PS00893">
    <property type="entry name" value="NUDIX_BOX"/>
    <property type="match status" value="1"/>
</dbReference>
<dbReference type="SUPFAM" id="SSF55811">
    <property type="entry name" value="Nudix"/>
    <property type="match status" value="1"/>
</dbReference>
<dbReference type="InterPro" id="IPR020084">
    <property type="entry name" value="NUDIX_hydrolase_CS"/>
</dbReference>
<dbReference type="EMBL" id="JBBVGT010000001">
    <property type="protein sequence ID" value="MFB5944382.1"/>
    <property type="molecule type" value="Genomic_DNA"/>
</dbReference>
<keyword evidence="4" id="KW-1185">Reference proteome</keyword>
<gene>
    <name evidence="3" type="ORF">WKR92_00910</name>
</gene>
<reference evidence="3 4" key="1">
    <citation type="submission" date="2024-04" db="EMBL/GenBank/DDBJ databases">
        <title>Albibacterium profundi sp. nov., isolated from sediment of the Challenger Deep of Mariana Trench.</title>
        <authorList>
            <person name="Wang Y."/>
        </authorList>
    </citation>
    <scope>NUCLEOTIDE SEQUENCE [LARGE SCALE GENOMIC DNA]</scope>
    <source>
        <strain evidence="3 4">RHL897</strain>
    </source>
</reference>
<dbReference type="Pfam" id="PF00293">
    <property type="entry name" value="NUDIX"/>
    <property type="match status" value="1"/>
</dbReference>
<dbReference type="PROSITE" id="PS51462">
    <property type="entry name" value="NUDIX"/>
    <property type="match status" value="1"/>
</dbReference>
<evidence type="ECO:0000256" key="1">
    <source>
        <dbReference type="ARBA" id="ARBA00022801"/>
    </source>
</evidence>
<evidence type="ECO:0000259" key="2">
    <source>
        <dbReference type="PROSITE" id="PS51462"/>
    </source>
</evidence>
<dbReference type="Proteomes" id="UP001580928">
    <property type="component" value="Unassembled WGS sequence"/>
</dbReference>
<evidence type="ECO:0000313" key="3">
    <source>
        <dbReference type="EMBL" id="MFB5944382.1"/>
    </source>
</evidence>
<name>A0ABV5CA06_9SPHI</name>
<accession>A0ABV5CA06</accession>
<dbReference type="RefSeq" id="WP_375555964.1">
    <property type="nucleotide sequence ID" value="NZ_JBBVGT010000001.1"/>
</dbReference>
<comment type="caution">
    <text evidence="3">The sequence shown here is derived from an EMBL/GenBank/DDBJ whole genome shotgun (WGS) entry which is preliminary data.</text>
</comment>
<dbReference type="Gene3D" id="3.90.79.10">
    <property type="entry name" value="Nucleoside Triphosphate Pyrophosphohydrolase"/>
    <property type="match status" value="1"/>
</dbReference>
<sequence length="146" mass="17107">MEHFNIRVYGILINDKNQVLISDELYHGQRFSKFPGGGLELGEGLWDGLKREFMEEFDLSIDSGNLLYVTEEVIPSAFDLSQVIGVYYQVFTSEELIFSVKEQAFDFDEDATQALRWIDLEDFYLDTLTFEMDRQAWKNIRNKILI</sequence>
<dbReference type="InterPro" id="IPR015797">
    <property type="entry name" value="NUDIX_hydrolase-like_dom_sf"/>
</dbReference>
<evidence type="ECO:0000313" key="4">
    <source>
        <dbReference type="Proteomes" id="UP001580928"/>
    </source>
</evidence>
<organism evidence="3 4">
    <name type="scientific">Albibacterium profundi</name>
    <dbReference type="NCBI Taxonomy" id="3134906"/>
    <lineage>
        <taxon>Bacteria</taxon>
        <taxon>Pseudomonadati</taxon>
        <taxon>Bacteroidota</taxon>
        <taxon>Sphingobacteriia</taxon>
        <taxon>Sphingobacteriales</taxon>
        <taxon>Sphingobacteriaceae</taxon>
        <taxon>Albibacterium</taxon>
    </lineage>
</organism>